<gene>
    <name evidence="1" type="ORF">BJ138DRAFT_167834</name>
</gene>
<organism evidence="1 2">
    <name type="scientific">Hygrophoropsis aurantiaca</name>
    <dbReference type="NCBI Taxonomy" id="72124"/>
    <lineage>
        <taxon>Eukaryota</taxon>
        <taxon>Fungi</taxon>
        <taxon>Dikarya</taxon>
        <taxon>Basidiomycota</taxon>
        <taxon>Agaricomycotina</taxon>
        <taxon>Agaricomycetes</taxon>
        <taxon>Agaricomycetidae</taxon>
        <taxon>Boletales</taxon>
        <taxon>Coniophorineae</taxon>
        <taxon>Hygrophoropsidaceae</taxon>
        <taxon>Hygrophoropsis</taxon>
    </lineage>
</organism>
<proteinExistence type="predicted"/>
<keyword evidence="2" id="KW-1185">Reference proteome</keyword>
<evidence type="ECO:0000313" key="1">
    <source>
        <dbReference type="EMBL" id="KAH7909928.1"/>
    </source>
</evidence>
<evidence type="ECO:0000313" key="2">
    <source>
        <dbReference type="Proteomes" id="UP000790377"/>
    </source>
</evidence>
<sequence>MASFAIAQVFWPAAQQERIYSLVTFALKTPWIFLKTRVNKQAIPDLLQIALTLYSELRSREFKLVPMTSLFLLVCTSWSYFVLSTRNHTRRRRENVAKTRSALEALLTIICPSCSLWPKRYTKLAQAASLSGRESLSLPLSALMDDIYAGTIELRDPIGDLPSLLDGNTRVYAWAVKIQLGYTRCFMVLDWLVFMKYGKQPALGSTTSPELGIGPLENIVLPLVCDRTEPVHNLDMLPYVHITQFIQHLKTKTHNPTGTSNNENTTIIEFTTLSPGISFLSTTYIAATIPFLPRKHTRACHPASANGVPDLPQRTTTSLLISLEHVIEVLKLQSPKPQRPLTIDTVTNVSKEYAGALVRAHDALEEDSALRQSFVESWGQMAWREHRFLLAWEAALFENRSLERWVVVVHT</sequence>
<reference evidence="1" key="1">
    <citation type="journal article" date="2021" name="New Phytol.">
        <title>Evolutionary innovations through gain and loss of genes in the ectomycorrhizal Boletales.</title>
        <authorList>
            <person name="Wu G."/>
            <person name="Miyauchi S."/>
            <person name="Morin E."/>
            <person name="Kuo A."/>
            <person name="Drula E."/>
            <person name="Varga T."/>
            <person name="Kohler A."/>
            <person name="Feng B."/>
            <person name="Cao Y."/>
            <person name="Lipzen A."/>
            <person name="Daum C."/>
            <person name="Hundley H."/>
            <person name="Pangilinan J."/>
            <person name="Johnson J."/>
            <person name="Barry K."/>
            <person name="LaButti K."/>
            <person name="Ng V."/>
            <person name="Ahrendt S."/>
            <person name="Min B."/>
            <person name="Choi I.G."/>
            <person name="Park H."/>
            <person name="Plett J.M."/>
            <person name="Magnuson J."/>
            <person name="Spatafora J.W."/>
            <person name="Nagy L.G."/>
            <person name="Henrissat B."/>
            <person name="Grigoriev I.V."/>
            <person name="Yang Z.L."/>
            <person name="Xu J."/>
            <person name="Martin F.M."/>
        </authorList>
    </citation>
    <scope>NUCLEOTIDE SEQUENCE</scope>
    <source>
        <strain evidence="1">ATCC 28755</strain>
    </source>
</reference>
<dbReference type="Proteomes" id="UP000790377">
    <property type="component" value="Unassembled WGS sequence"/>
</dbReference>
<name>A0ACB8AB70_9AGAM</name>
<dbReference type="EMBL" id="MU267735">
    <property type="protein sequence ID" value="KAH7909928.1"/>
    <property type="molecule type" value="Genomic_DNA"/>
</dbReference>
<accession>A0ACB8AB70</accession>
<protein>
    <submittedName>
        <fullName evidence="1">Uncharacterized protein</fullName>
    </submittedName>
</protein>
<comment type="caution">
    <text evidence="1">The sequence shown here is derived from an EMBL/GenBank/DDBJ whole genome shotgun (WGS) entry which is preliminary data.</text>
</comment>